<feature type="compositionally biased region" description="Basic and acidic residues" evidence="1">
    <location>
        <begin position="523"/>
        <end position="532"/>
    </location>
</feature>
<accession>A0A4U6U507</accession>
<dbReference type="OMA" id="NSIGDCE"/>
<feature type="compositionally biased region" description="Basic residues" evidence="1">
    <location>
        <begin position="23"/>
        <end position="49"/>
    </location>
</feature>
<dbReference type="AlphaFoldDB" id="A0A4U6U507"/>
<organism evidence="2 3">
    <name type="scientific">Setaria viridis</name>
    <name type="common">Green bristlegrass</name>
    <name type="synonym">Setaria italica subsp. viridis</name>
    <dbReference type="NCBI Taxonomy" id="4556"/>
    <lineage>
        <taxon>Eukaryota</taxon>
        <taxon>Viridiplantae</taxon>
        <taxon>Streptophyta</taxon>
        <taxon>Embryophyta</taxon>
        <taxon>Tracheophyta</taxon>
        <taxon>Spermatophyta</taxon>
        <taxon>Magnoliopsida</taxon>
        <taxon>Liliopsida</taxon>
        <taxon>Poales</taxon>
        <taxon>Poaceae</taxon>
        <taxon>PACMAD clade</taxon>
        <taxon>Panicoideae</taxon>
        <taxon>Panicodae</taxon>
        <taxon>Paniceae</taxon>
        <taxon>Cenchrinae</taxon>
        <taxon>Setaria</taxon>
    </lineage>
</organism>
<gene>
    <name evidence="2" type="ORF">SEVIR_7G164803v2</name>
</gene>
<feature type="compositionally biased region" description="Low complexity" evidence="1">
    <location>
        <begin position="104"/>
        <end position="116"/>
    </location>
</feature>
<proteinExistence type="predicted"/>
<sequence>MGKTARNPDPGRGGGDGGLVLPSKRRLHAKATPPHHHLRLLPARPHHQPRPSSPVSSSSPASASALPLRHKSGRGSDPTNQLMLARIHTRRDLVQTRPVVIAQSAAASPTARYSAAEEASPAIRSPPDSRRNSIGDCEPDAAPSWDGVRIGSWASAGDGGQRARAVQRGRAGVRDDHHHARQRRPGLHARRAARLLLERLLRRRGRRGSRVLHRPQPGVLRGAAGPAPHGQPPRAAAPPGEAPLPRGALLRPPRPRPRRAVGRFRRGPPPPGRVRARARTRGRHGHPRRARRRLLRRARRRRARVQLDARRAPPGLARPLAGQRRGLPRRRHAPDRGARAAGQVRRRHGRVLRRLRRAPPPLPRRARPAGQVLHRRCAGVRPGLEHLRQLQGPAQRVRHRRLGPRHRRAGRLLLRAPRLRTGRRRQAPVAGRHQRAHGGYAVPQGRQLFHRPAGLPGQGRGLVLVRRRRRRVARRQARAPRHRHGGRALRLRDQPVRRPRLPRPPERRRRRALELPQQADEPEGARRGELLPEARHARRAALLVDERQHLRVQRARVRADVDAPAEPRRRHL</sequence>
<dbReference type="EMBL" id="CM016558">
    <property type="protein sequence ID" value="TKW05267.1"/>
    <property type="molecule type" value="Genomic_DNA"/>
</dbReference>
<reference evidence="2" key="1">
    <citation type="submission" date="2019-03" db="EMBL/GenBank/DDBJ databases">
        <title>WGS assembly of Setaria viridis.</title>
        <authorList>
            <person name="Huang P."/>
            <person name="Jenkins J."/>
            <person name="Grimwood J."/>
            <person name="Barry K."/>
            <person name="Healey A."/>
            <person name="Mamidi S."/>
            <person name="Sreedasyam A."/>
            <person name="Shu S."/>
            <person name="Feldman M."/>
            <person name="Wu J."/>
            <person name="Yu Y."/>
            <person name="Chen C."/>
            <person name="Johnson J."/>
            <person name="Rokhsar D."/>
            <person name="Baxter I."/>
            <person name="Schmutz J."/>
            <person name="Brutnell T."/>
            <person name="Kellogg E."/>
        </authorList>
    </citation>
    <scope>NUCLEOTIDE SEQUENCE [LARGE SCALE GENOMIC DNA]</scope>
</reference>
<feature type="compositionally biased region" description="Basic residues" evidence="1">
    <location>
        <begin position="253"/>
        <end position="266"/>
    </location>
</feature>
<dbReference type="Proteomes" id="UP000298652">
    <property type="component" value="Chromosome 7"/>
</dbReference>
<feature type="region of interest" description="Disordered" evidence="1">
    <location>
        <begin position="422"/>
        <end position="444"/>
    </location>
</feature>
<protein>
    <submittedName>
        <fullName evidence="2">Uncharacterized protein</fullName>
    </submittedName>
</protein>
<dbReference type="Gramene" id="TKW05267">
    <property type="protein sequence ID" value="TKW05267"/>
    <property type="gene ID" value="SEVIR_7G164803v2"/>
</dbReference>
<feature type="compositionally biased region" description="Basic and acidic residues" evidence="1">
    <location>
        <begin position="557"/>
        <end position="572"/>
    </location>
</feature>
<feature type="region of interest" description="Disordered" evidence="1">
    <location>
        <begin position="1"/>
        <end position="79"/>
    </location>
</feature>
<feature type="compositionally biased region" description="Basic residues" evidence="1">
    <location>
        <begin position="179"/>
        <end position="190"/>
    </location>
</feature>
<feature type="compositionally biased region" description="Basic residues" evidence="1">
    <location>
        <begin position="274"/>
        <end position="304"/>
    </location>
</feature>
<feature type="region of interest" description="Disordered" evidence="1">
    <location>
        <begin position="104"/>
        <end position="190"/>
    </location>
</feature>
<feature type="compositionally biased region" description="Low complexity" evidence="1">
    <location>
        <begin position="221"/>
        <end position="251"/>
    </location>
</feature>
<keyword evidence="3" id="KW-1185">Reference proteome</keyword>
<evidence type="ECO:0000313" key="3">
    <source>
        <dbReference type="Proteomes" id="UP000298652"/>
    </source>
</evidence>
<feature type="region of interest" description="Disordered" evidence="1">
    <location>
        <begin position="553"/>
        <end position="572"/>
    </location>
</feature>
<feature type="region of interest" description="Disordered" evidence="1">
    <location>
        <begin position="468"/>
        <end position="532"/>
    </location>
</feature>
<name>A0A4U6U507_SETVI</name>
<feature type="region of interest" description="Disordered" evidence="1">
    <location>
        <begin position="207"/>
        <end position="371"/>
    </location>
</feature>
<feature type="compositionally biased region" description="Basic residues" evidence="1">
    <location>
        <begin position="422"/>
        <end position="436"/>
    </location>
</feature>
<feature type="compositionally biased region" description="Low complexity" evidence="1">
    <location>
        <begin position="53"/>
        <end position="67"/>
    </location>
</feature>
<feature type="compositionally biased region" description="Basic residues" evidence="1">
    <location>
        <begin position="344"/>
        <end position="357"/>
    </location>
</feature>
<feature type="compositionally biased region" description="Basic residues" evidence="1">
    <location>
        <begin position="497"/>
        <end position="511"/>
    </location>
</feature>
<evidence type="ECO:0000256" key="1">
    <source>
        <dbReference type="SAM" id="MobiDB-lite"/>
    </source>
</evidence>
<evidence type="ECO:0000313" key="2">
    <source>
        <dbReference type="EMBL" id="TKW05267.1"/>
    </source>
</evidence>
<feature type="compositionally biased region" description="Basic residues" evidence="1">
    <location>
        <begin position="468"/>
        <end position="489"/>
    </location>
</feature>